<dbReference type="EC" id="2.7.1.130" evidence="2"/>
<gene>
    <name evidence="11" type="ORF">BUALT_Bualt18G0068200</name>
</gene>
<evidence type="ECO:0000256" key="4">
    <source>
        <dbReference type="ARBA" id="ARBA00022556"/>
    </source>
</evidence>
<evidence type="ECO:0000256" key="5">
    <source>
        <dbReference type="ARBA" id="ARBA00022679"/>
    </source>
</evidence>
<keyword evidence="7" id="KW-0418">Kinase</keyword>
<keyword evidence="12" id="KW-1185">Reference proteome</keyword>
<keyword evidence="10" id="KW-0472">Membrane</keyword>
<keyword evidence="10" id="KW-1133">Transmembrane helix</keyword>
<accession>A0AAV6W9F6</accession>
<dbReference type="HAMAP" id="MF_00409">
    <property type="entry name" value="LpxK"/>
    <property type="match status" value="1"/>
</dbReference>
<evidence type="ECO:0000256" key="1">
    <source>
        <dbReference type="ARBA" id="ARBA00004870"/>
    </source>
</evidence>
<dbReference type="EMBL" id="WHWC01000018">
    <property type="protein sequence ID" value="KAG8365092.1"/>
    <property type="molecule type" value="Genomic_DNA"/>
</dbReference>
<comment type="caution">
    <text evidence="11">The sequence shown here is derived from an EMBL/GenBank/DDBJ whole genome shotgun (WGS) entry which is preliminary data.</text>
</comment>
<evidence type="ECO:0000313" key="11">
    <source>
        <dbReference type="EMBL" id="KAG8365092.1"/>
    </source>
</evidence>
<keyword evidence="10" id="KW-0812">Transmembrane</keyword>
<dbReference type="GO" id="GO:0016020">
    <property type="term" value="C:membrane"/>
    <property type="evidence" value="ECO:0007669"/>
    <property type="project" value="GOC"/>
</dbReference>
<dbReference type="InterPro" id="IPR003758">
    <property type="entry name" value="LpxK"/>
</dbReference>
<keyword evidence="8" id="KW-0067">ATP-binding</keyword>
<dbReference type="Pfam" id="PF02606">
    <property type="entry name" value="LpxK"/>
    <property type="match status" value="2"/>
</dbReference>
<dbReference type="GO" id="GO:0005524">
    <property type="term" value="F:ATP binding"/>
    <property type="evidence" value="ECO:0007669"/>
    <property type="project" value="UniProtKB-KW"/>
</dbReference>
<keyword evidence="3" id="KW-0444">Lipid biosynthesis</keyword>
<evidence type="ECO:0000256" key="3">
    <source>
        <dbReference type="ARBA" id="ARBA00022516"/>
    </source>
</evidence>
<name>A0AAV6W9F6_9LAMI</name>
<protein>
    <recommendedName>
        <fullName evidence="2">tetraacyldisaccharide 4'-kinase</fullName>
        <ecNumber evidence="2">2.7.1.130</ecNumber>
    </recommendedName>
</protein>
<keyword evidence="5" id="KW-0808">Transferase</keyword>
<keyword evidence="6" id="KW-0547">Nucleotide-binding</keyword>
<dbReference type="GO" id="GO:0009245">
    <property type="term" value="P:lipid A biosynthetic process"/>
    <property type="evidence" value="ECO:0007669"/>
    <property type="project" value="UniProtKB-KW"/>
</dbReference>
<evidence type="ECO:0000256" key="2">
    <source>
        <dbReference type="ARBA" id="ARBA00012071"/>
    </source>
</evidence>
<dbReference type="Proteomes" id="UP000826271">
    <property type="component" value="Unassembled WGS sequence"/>
</dbReference>
<dbReference type="PANTHER" id="PTHR42724:SF1">
    <property type="entry name" value="TETRAACYLDISACCHARIDE 4'-KINASE, MITOCHONDRIAL-RELATED"/>
    <property type="match status" value="1"/>
</dbReference>
<keyword evidence="4" id="KW-0441">Lipid A biosynthesis</keyword>
<evidence type="ECO:0000256" key="6">
    <source>
        <dbReference type="ARBA" id="ARBA00022741"/>
    </source>
</evidence>
<evidence type="ECO:0000256" key="8">
    <source>
        <dbReference type="ARBA" id="ARBA00022840"/>
    </source>
</evidence>
<comment type="pathway">
    <text evidence="1">Glycolipid biosynthesis; lipid IV(A) biosynthesis; lipid IV(A) from (3R)-3-hydroxytetradecanoyl-[acyl-carrier-protein] and UDP-N-acetyl-alpha-D-glucosamine: step 6/6.</text>
</comment>
<evidence type="ECO:0000256" key="7">
    <source>
        <dbReference type="ARBA" id="ARBA00022777"/>
    </source>
</evidence>
<evidence type="ECO:0000256" key="10">
    <source>
        <dbReference type="SAM" id="Phobius"/>
    </source>
</evidence>
<feature type="transmembrane region" description="Helical" evidence="10">
    <location>
        <begin position="20"/>
        <end position="42"/>
    </location>
</feature>
<proteinExistence type="inferred from homology"/>
<sequence length="423" mass="47582">MEKLRRAVKQIAYTKPHSESLSAVQLSLIPLLSFASSLYSVALRLRRQLYRFNILTKHRLPVPVISVGNLTWGGNGKTPMVEFLARSLADDGISPLILTRGYGGADEAKMLERQLQGTSARIGVGANRAAIAASFLERYGYITFHGSSEKLSSDEKAQNASISDRIGAAILDDGMQHLSVWRDLEIVMVNALMPWGNHQLLPLGPLREPLSELGRADIIIIHHADLVLFALFLFPLLVLKNVYSNNFIGVKRLKADAPNVLQVQEKDAGALESTIRKVKRSAPIFFTKMAPIHFFSCRDISCKVVLEAVQNMVVLCLSGIGFADSFIQRIQRMGPAYVDHVDFSDHHFFQLKDIEMVQTRLRALESEFDSKPIVVVTEKDYDRAPEMLDRLKPYEVLVLHCRLQFLSTENSFKKIMKQHLSQR</sequence>
<dbReference type="GO" id="GO:0009029">
    <property type="term" value="F:lipid-A 4'-kinase activity"/>
    <property type="evidence" value="ECO:0007669"/>
    <property type="project" value="UniProtKB-EC"/>
</dbReference>
<dbReference type="AlphaFoldDB" id="A0AAV6W9F6"/>
<organism evidence="11 12">
    <name type="scientific">Buddleja alternifolia</name>
    <dbReference type="NCBI Taxonomy" id="168488"/>
    <lineage>
        <taxon>Eukaryota</taxon>
        <taxon>Viridiplantae</taxon>
        <taxon>Streptophyta</taxon>
        <taxon>Embryophyta</taxon>
        <taxon>Tracheophyta</taxon>
        <taxon>Spermatophyta</taxon>
        <taxon>Magnoliopsida</taxon>
        <taxon>eudicotyledons</taxon>
        <taxon>Gunneridae</taxon>
        <taxon>Pentapetalae</taxon>
        <taxon>asterids</taxon>
        <taxon>lamiids</taxon>
        <taxon>Lamiales</taxon>
        <taxon>Scrophulariaceae</taxon>
        <taxon>Buddlejeae</taxon>
        <taxon>Buddleja</taxon>
    </lineage>
</organism>
<keyword evidence="9" id="KW-0443">Lipid metabolism</keyword>
<reference evidence="11" key="1">
    <citation type="submission" date="2019-10" db="EMBL/GenBank/DDBJ databases">
        <authorList>
            <person name="Zhang R."/>
            <person name="Pan Y."/>
            <person name="Wang J."/>
            <person name="Ma R."/>
            <person name="Yu S."/>
        </authorList>
    </citation>
    <scope>NUCLEOTIDE SEQUENCE</scope>
    <source>
        <strain evidence="11">LA-IB0</strain>
        <tissue evidence="11">Leaf</tissue>
    </source>
</reference>
<evidence type="ECO:0000313" key="12">
    <source>
        <dbReference type="Proteomes" id="UP000826271"/>
    </source>
</evidence>
<dbReference type="NCBIfam" id="TIGR00682">
    <property type="entry name" value="lpxK"/>
    <property type="match status" value="1"/>
</dbReference>
<evidence type="ECO:0000256" key="9">
    <source>
        <dbReference type="ARBA" id="ARBA00023098"/>
    </source>
</evidence>
<dbReference type="PANTHER" id="PTHR42724">
    <property type="entry name" value="TETRAACYLDISACCHARIDE 4'-KINASE"/>
    <property type="match status" value="1"/>
</dbReference>